<organism evidence="2 3">
    <name type="scientific">Paracoccus aurantius</name>
    <dbReference type="NCBI Taxonomy" id="3073814"/>
    <lineage>
        <taxon>Bacteria</taxon>
        <taxon>Pseudomonadati</taxon>
        <taxon>Pseudomonadota</taxon>
        <taxon>Alphaproteobacteria</taxon>
        <taxon>Rhodobacterales</taxon>
        <taxon>Paracoccaceae</taxon>
        <taxon>Paracoccus</taxon>
    </lineage>
</organism>
<sequence>MNGLIIRSIEQFLRTSYGDAFWQEVAKRTAIDPHGVLSINSPSSHLARRLVLAAAALLRKCPSEILEDLGGWMVRLEPIRRLLRFRGPDFAEFIKSLDELPARAAMVLPDFDPPDIIVRAIGPDEFEIESRKLPPGWIWVLAGVIRGMADDHGTLSLIEVAKENIVVRVVLMDHGVARPFALSTRSQRRSGK</sequence>
<evidence type="ECO:0000313" key="2">
    <source>
        <dbReference type="EMBL" id="MDS9468182.1"/>
    </source>
</evidence>
<dbReference type="Proteomes" id="UP001269144">
    <property type="component" value="Unassembled WGS sequence"/>
</dbReference>
<comment type="caution">
    <text evidence="2">The sequence shown here is derived from an EMBL/GenBank/DDBJ whole genome shotgun (WGS) entry which is preliminary data.</text>
</comment>
<keyword evidence="3" id="KW-1185">Reference proteome</keyword>
<dbReference type="Pfam" id="PF07700">
    <property type="entry name" value="HNOB"/>
    <property type="match status" value="1"/>
</dbReference>
<dbReference type="InterPro" id="IPR011644">
    <property type="entry name" value="Heme_NO-bd"/>
</dbReference>
<evidence type="ECO:0000259" key="1">
    <source>
        <dbReference type="Pfam" id="PF07700"/>
    </source>
</evidence>
<gene>
    <name evidence="2" type="ORF">RGQ15_11450</name>
</gene>
<reference evidence="3" key="1">
    <citation type="submission" date="2023-07" db="EMBL/GenBank/DDBJ databases">
        <title>Paracoccus sp. MBLB3053 whole genome sequence.</title>
        <authorList>
            <person name="Hwang C.Y."/>
            <person name="Cho E.-S."/>
            <person name="Seo M.-J."/>
        </authorList>
    </citation>
    <scope>NUCLEOTIDE SEQUENCE [LARGE SCALE GENOMIC DNA]</scope>
    <source>
        <strain evidence="3">MBLB3053</strain>
    </source>
</reference>
<dbReference type="RefSeq" id="WP_311160354.1">
    <property type="nucleotide sequence ID" value="NZ_JAVQLW010000001.1"/>
</dbReference>
<dbReference type="InterPro" id="IPR038158">
    <property type="entry name" value="H-NOX_domain_sf"/>
</dbReference>
<dbReference type="Gene3D" id="3.90.1520.10">
    <property type="entry name" value="H-NOX domain"/>
    <property type="match status" value="1"/>
</dbReference>
<dbReference type="SUPFAM" id="SSF111126">
    <property type="entry name" value="Ligand-binding domain in the NO signalling and Golgi transport"/>
    <property type="match status" value="1"/>
</dbReference>
<feature type="domain" description="Heme NO-binding" evidence="1">
    <location>
        <begin position="3"/>
        <end position="150"/>
    </location>
</feature>
<evidence type="ECO:0000313" key="3">
    <source>
        <dbReference type="Proteomes" id="UP001269144"/>
    </source>
</evidence>
<dbReference type="EMBL" id="JAVQLW010000001">
    <property type="protein sequence ID" value="MDS9468182.1"/>
    <property type="molecule type" value="Genomic_DNA"/>
</dbReference>
<dbReference type="InterPro" id="IPR024096">
    <property type="entry name" value="NO_sig/Golgi_transp_ligand-bd"/>
</dbReference>
<proteinExistence type="predicted"/>
<protein>
    <submittedName>
        <fullName evidence="2">Heme NO-binding domain-containing protein</fullName>
    </submittedName>
</protein>
<name>A0ABU2HTW5_9RHOB</name>
<accession>A0ABU2HTW5</accession>